<comment type="caution">
    <text evidence="1">The sequence shown here is derived from an EMBL/GenBank/DDBJ whole genome shotgun (WGS) entry which is preliminary data.</text>
</comment>
<gene>
    <name evidence="1" type="ORF">G3R48_08045</name>
</gene>
<evidence type="ECO:0000313" key="2">
    <source>
        <dbReference type="Proteomes" id="UP000811844"/>
    </source>
</evidence>
<dbReference type="Proteomes" id="UP000811844">
    <property type="component" value="Unassembled WGS sequence"/>
</dbReference>
<accession>A0ABS5I2M1</accession>
<reference evidence="1 2" key="1">
    <citation type="submission" date="2020-02" db="EMBL/GenBank/DDBJ databases">
        <title>Shewanella WXL01 sp. nov., a marine bacterium isolated from green algae in Luhuitou Fringing Reef (Northern South China Sea).</title>
        <authorList>
            <person name="Wang X."/>
        </authorList>
    </citation>
    <scope>NUCLEOTIDE SEQUENCE [LARGE SCALE GENOMIC DNA]</scope>
    <source>
        <strain evidence="1 2">MCCC 1A01895</strain>
    </source>
</reference>
<evidence type="ECO:0000313" key="1">
    <source>
        <dbReference type="EMBL" id="MBR9727934.1"/>
    </source>
</evidence>
<name>A0ABS5I2M1_9GAMM</name>
<dbReference type="PROSITE" id="PS51257">
    <property type="entry name" value="PROKAR_LIPOPROTEIN"/>
    <property type="match status" value="1"/>
</dbReference>
<keyword evidence="2" id="KW-1185">Reference proteome</keyword>
<sequence>MNKNILLALVTMVGLIGCSATQEPTFSGEIVELKSSQLHQYWEHDSSQMIRLSGRPDWLPKGAGKASYFVTIDSNGVEVSKELINSIPEGWMTQKLLNKMPKQQYKAAKNNPNKTPVKVKILSEVKQMN</sequence>
<dbReference type="EMBL" id="JAAIKR010000006">
    <property type="protein sequence ID" value="MBR9727934.1"/>
    <property type="molecule type" value="Genomic_DNA"/>
</dbReference>
<evidence type="ECO:0008006" key="3">
    <source>
        <dbReference type="Google" id="ProtNLM"/>
    </source>
</evidence>
<dbReference type="RefSeq" id="WP_153664406.1">
    <property type="nucleotide sequence ID" value="NZ_JAAIKR010000006.1"/>
</dbReference>
<proteinExistence type="predicted"/>
<organism evidence="1 2">
    <name type="scientific">Shewanella intestini</name>
    <dbReference type="NCBI Taxonomy" id="2017544"/>
    <lineage>
        <taxon>Bacteria</taxon>
        <taxon>Pseudomonadati</taxon>
        <taxon>Pseudomonadota</taxon>
        <taxon>Gammaproteobacteria</taxon>
        <taxon>Alteromonadales</taxon>
        <taxon>Shewanellaceae</taxon>
        <taxon>Shewanella</taxon>
    </lineage>
</organism>
<protein>
    <recommendedName>
        <fullName evidence="3">Energy transducer TonB</fullName>
    </recommendedName>
</protein>